<gene>
    <name evidence="1" type="ORF">SAMN05444409_1606</name>
</gene>
<proteinExistence type="predicted"/>
<reference evidence="2" key="1">
    <citation type="submission" date="2016-11" db="EMBL/GenBank/DDBJ databases">
        <authorList>
            <person name="Varghese N."/>
            <person name="Submissions S."/>
        </authorList>
    </citation>
    <scope>NUCLEOTIDE SEQUENCE [LARGE SCALE GENOMIC DNA]</scope>
    <source>
        <strain evidence="2">DSM 27623</strain>
    </source>
</reference>
<organism evidence="1 2">
    <name type="scientific">Epilithonimonas zeae</name>
    <dbReference type="NCBI Taxonomy" id="1416779"/>
    <lineage>
        <taxon>Bacteria</taxon>
        <taxon>Pseudomonadati</taxon>
        <taxon>Bacteroidota</taxon>
        <taxon>Flavobacteriia</taxon>
        <taxon>Flavobacteriales</taxon>
        <taxon>Weeksellaceae</taxon>
        <taxon>Chryseobacterium group</taxon>
        <taxon>Epilithonimonas</taxon>
    </lineage>
</organism>
<dbReference type="Proteomes" id="UP000185207">
    <property type="component" value="Unassembled WGS sequence"/>
</dbReference>
<dbReference type="AlphaFoldDB" id="A0A1N6G211"/>
<evidence type="ECO:0000313" key="1">
    <source>
        <dbReference type="EMBL" id="SIO01558.1"/>
    </source>
</evidence>
<accession>A0A1N6G211</accession>
<protein>
    <submittedName>
        <fullName evidence="1">Uncharacterized protein</fullName>
    </submittedName>
</protein>
<keyword evidence="2" id="KW-1185">Reference proteome</keyword>
<evidence type="ECO:0000313" key="2">
    <source>
        <dbReference type="Proteomes" id="UP000185207"/>
    </source>
</evidence>
<sequence>MKTLKIISLLLLLIGLLYCRNDDNGKEPETVEEPFDITDYVLVALAKDDNQFSTFILTFEKEAQGKSIEYHTFAPIEGYNYNYTFVDGIVKIYSAGYVVREFKIQNKTIVSSNNADQLNYKLALVKISNTNQLNGNTYVGSWRVPGTNTQYAVNLRFSGTHYSESYPNPIDPNHEYKIIKNIAAYSIEANKRSLWILVDGKLEGYRDLFPFAQQIGTFQKQ</sequence>
<name>A0A1N6G211_9FLAO</name>
<dbReference type="OrthoDB" id="773270at2"/>
<dbReference type="STRING" id="1416779.SAMN05444409_1606"/>
<dbReference type="EMBL" id="FSRK01000001">
    <property type="protein sequence ID" value="SIO01558.1"/>
    <property type="molecule type" value="Genomic_DNA"/>
</dbReference>
<dbReference type="RefSeq" id="WP_074234469.1">
    <property type="nucleotide sequence ID" value="NZ_FSRK01000001.1"/>
</dbReference>